<keyword evidence="1 5" id="KW-0489">Methyltransferase</keyword>
<dbReference type="CDD" id="cd02440">
    <property type="entry name" value="AdoMet_MTases"/>
    <property type="match status" value="1"/>
</dbReference>
<reference evidence="9 10" key="1">
    <citation type="journal article" date="2019" name="Nat. Microbiol.">
        <title>Mediterranean grassland soil C-N compound turnover is dependent on rainfall and depth, and is mediated by genomically divergent microorganisms.</title>
        <authorList>
            <person name="Diamond S."/>
            <person name="Andeer P.F."/>
            <person name="Li Z."/>
            <person name="Crits-Christoph A."/>
            <person name="Burstein D."/>
            <person name="Anantharaman K."/>
            <person name="Lane K.R."/>
            <person name="Thomas B.C."/>
            <person name="Pan C."/>
            <person name="Northen T.R."/>
            <person name="Banfield J.F."/>
        </authorList>
    </citation>
    <scope>NUCLEOTIDE SEQUENCE [LARGE SCALE GENOMIC DNA]</scope>
    <source>
        <strain evidence="9">NP_8</strain>
    </source>
</reference>
<evidence type="ECO:0000313" key="10">
    <source>
        <dbReference type="Proteomes" id="UP000318834"/>
    </source>
</evidence>
<evidence type="ECO:0000256" key="4">
    <source>
        <dbReference type="ARBA" id="ARBA00022694"/>
    </source>
</evidence>
<gene>
    <name evidence="9" type="ORF">E6H05_07140</name>
</gene>
<dbReference type="PIRSF" id="PIRSF017269">
    <property type="entry name" value="GCD14"/>
    <property type="match status" value="1"/>
</dbReference>
<evidence type="ECO:0000256" key="2">
    <source>
        <dbReference type="ARBA" id="ARBA00022679"/>
    </source>
</evidence>
<feature type="binding site" evidence="6">
    <location>
        <begin position="109"/>
        <end position="112"/>
    </location>
    <ligand>
        <name>S-adenosyl-L-methionine</name>
        <dbReference type="ChEBI" id="CHEBI:59789"/>
    </ligand>
</feature>
<evidence type="ECO:0000313" key="9">
    <source>
        <dbReference type="EMBL" id="TMI75187.1"/>
    </source>
</evidence>
<comment type="catalytic activity">
    <reaction evidence="5">
        <text>adenosine(58) in tRNA + S-adenosyl-L-methionine = N(1)-methyladenosine(58) in tRNA + S-adenosyl-L-homocysteine + H(+)</text>
        <dbReference type="Rhea" id="RHEA:43152"/>
        <dbReference type="Rhea" id="RHEA-COMP:10365"/>
        <dbReference type="Rhea" id="RHEA-COMP:10366"/>
        <dbReference type="ChEBI" id="CHEBI:15378"/>
        <dbReference type="ChEBI" id="CHEBI:57856"/>
        <dbReference type="ChEBI" id="CHEBI:59789"/>
        <dbReference type="ChEBI" id="CHEBI:74411"/>
        <dbReference type="ChEBI" id="CHEBI:74491"/>
        <dbReference type="EC" id="2.1.1.220"/>
    </reaction>
</comment>
<organism evidence="9 10">
    <name type="scientific">Candidatus Segetimicrobium genomatis</name>
    <dbReference type="NCBI Taxonomy" id="2569760"/>
    <lineage>
        <taxon>Bacteria</taxon>
        <taxon>Bacillati</taxon>
        <taxon>Candidatus Sysuimicrobiota</taxon>
        <taxon>Candidatus Sysuimicrobiia</taxon>
        <taxon>Candidatus Sysuimicrobiales</taxon>
        <taxon>Candidatus Segetimicrobiaceae</taxon>
        <taxon>Candidatus Segetimicrobium</taxon>
    </lineage>
</organism>
<feature type="domain" description="tRNA (adenine(58)-N(1))-methyltransferase catalytic subunit TRM61 C-terminal" evidence="8">
    <location>
        <begin position="71"/>
        <end position="241"/>
    </location>
</feature>
<dbReference type="GO" id="GO:0160107">
    <property type="term" value="F:tRNA (adenine(58)-N1)-methyltransferase activity"/>
    <property type="evidence" value="ECO:0007669"/>
    <property type="project" value="UniProtKB-EC"/>
</dbReference>
<dbReference type="Proteomes" id="UP000318834">
    <property type="component" value="Unassembled WGS sequence"/>
</dbReference>
<comment type="similarity">
    <text evidence="5">Belongs to the class I-like SAM-binding methyltransferase superfamily. TRM61 family.</text>
</comment>
<dbReference type="EC" id="2.1.1.220" evidence="5"/>
<feature type="region of interest" description="Disordered" evidence="7">
    <location>
        <begin position="257"/>
        <end position="288"/>
    </location>
</feature>
<dbReference type="PANTHER" id="PTHR12133">
    <property type="entry name" value="TRNA (ADENINE(58)-N(1))-METHYLTRANSFERASE"/>
    <property type="match status" value="1"/>
</dbReference>
<comment type="caution">
    <text evidence="9">The sequence shown here is derived from an EMBL/GenBank/DDBJ whole genome shotgun (WGS) entry which is preliminary data.</text>
</comment>
<comment type="function">
    <text evidence="5">Catalyzes the S-adenosyl-L-methionine-dependent formation of N(1)-methyladenine at position 58 (m1A58) in tRNA.</text>
</comment>
<dbReference type="GO" id="GO:0030488">
    <property type="term" value="P:tRNA methylation"/>
    <property type="evidence" value="ECO:0007669"/>
    <property type="project" value="InterPro"/>
</dbReference>
<feature type="binding site" evidence="6">
    <location>
        <position position="159"/>
    </location>
    <ligand>
        <name>S-adenosyl-L-methionine</name>
        <dbReference type="ChEBI" id="CHEBI:59789"/>
    </ligand>
</feature>
<dbReference type="Pfam" id="PF08704">
    <property type="entry name" value="GCD14"/>
    <property type="match status" value="1"/>
</dbReference>
<keyword evidence="2 5" id="KW-0808">Transferase</keyword>
<keyword evidence="3 5" id="KW-0949">S-adenosyl-L-methionine</keyword>
<sequence length="288" mass="31197">MRSGPLQDGEPVLLIDRKDRRYLIVLRAGTVSDLRGGKLPHDDLIGTLEGRPVGTTRGETFLMVRATLAEFVLAMPRGAQIIYPKDLSAILLAADIYPGSTVLEAGTGSGALTMTLLRAVGPEGRVFSYEVREDFGRLAAQNIGRYLGSSDQLVTRAHDVYESIPDGGLDRIILDVPEPWRVVPHAVTALRQGGVLASYVPTVPQAVRMVESLRHSGAFAMVETFETLVRPWNIEGASVRPAHRMVAHTAFITTARRVEQRTAGGELGTASSGLQGPDHRDQQDADEP</sequence>
<dbReference type="Pfam" id="PF14801">
    <property type="entry name" value="TrmI-like_N"/>
    <property type="match status" value="1"/>
</dbReference>
<dbReference type="PANTHER" id="PTHR12133:SF1">
    <property type="entry name" value="TRNA (ADENINE(58)-N(1))-METHYLTRANSFERASE, MITOCHONDRIAL"/>
    <property type="match status" value="1"/>
</dbReference>
<comment type="subunit">
    <text evidence="5">Homotetramer composed of a dimer of dimers.</text>
</comment>
<feature type="binding site" evidence="6">
    <location>
        <position position="130"/>
    </location>
    <ligand>
        <name>S-adenosyl-L-methionine</name>
        <dbReference type="ChEBI" id="CHEBI:59789"/>
    </ligand>
</feature>
<evidence type="ECO:0000259" key="8">
    <source>
        <dbReference type="Pfam" id="PF08704"/>
    </source>
</evidence>
<dbReference type="InterPro" id="IPR014816">
    <property type="entry name" value="tRNA_MeTrfase_Gcd14"/>
</dbReference>
<name>A0A537IVA3_9BACT</name>
<dbReference type="PROSITE" id="PS51620">
    <property type="entry name" value="SAM_TRM61"/>
    <property type="match status" value="1"/>
</dbReference>
<dbReference type="EMBL" id="VBAP01000047">
    <property type="protein sequence ID" value="TMI75187.1"/>
    <property type="molecule type" value="Genomic_DNA"/>
</dbReference>
<proteinExistence type="inferred from homology"/>
<dbReference type="Gene3D" id="3.40.50.150">
    <property type="entry name" value="Vaccinia Virus protein VP39"/>
    <property type="match status" value="1"/>
</dbReference>
<feature type="compositionally biased region" description="Basic and acidic residues" evidence="7">
    <location>
        <begin position="277"/>
        <end position="288"/>
    </location>
</feature>
<evidence type="ECO:0000256" key="6">
    <source>
        <dbReference type="PIRSR" id="PIRSR017269-1"/>
    </source>
</evidence>
<dbReference type="SUPFAM" id="SSF53335">
    <property type="entry name" value="S-adenosyl-L-methionine-dependent methyltransferases"/>
    <property type="match status" value="1"/>
</dbReference>
<evidence type="ECO:0000256" key="3">
    <source>
        <dbReference type="ARBA" id="ARBA00022691"/>
    </source>
</evidence>
<evidence type="ECO:0000256" key="1">
    <source>
        <dbReference type="ARBA" id="ARBA00022603"/>
    </source>
</evidence>
<protein>
    <recommendedName>
        <fullName evidence="5">tRNA (adenine(58)-N(1))-methyltransferase TrmI</fullName>
        <ecNumber evidence="5">2.1.1.220</ecNumber>
    </recommendedName>
</protein>
<dbReference type="InterPro" id="IPR049470">
    <property type="entry name" value="TRM61_C"/>
</dbReference>
<dbReference type="GO" id="GO:0031515">
    <property type="term" value="C:tRNA (m1A) methyltransferase complex"/>
    <property type="evidence" value="ECO:0007669"/>
    <property type="project" value="UniProtKB-UniRule"/>
</dbReference>
<evidence type="ECO:0000256" key="5">
    <source>
        <dbReference type="PIRNR" id="PIRNR017269"/>
    </source>
</evidence>
<keyword evidence="4 5" id="KW-0819">tRNA processing</keyword>
<accession>A0A537IVA3</accession>
<dbReference type="Gene3D" id="3.10.330.20">
    <property type="match status" value="1"/>
</dbReference>
<feature type="binding site" evidence="6">
    <location>
        <position position="175"/>
    </location>
    <ligand>
        <name>S-adenosyl-L-methionine</name>
        <dbReference type="ChEBI" id="CHEBI:59789"/>
    </ligand>
</feature>
<dbReference type="AlphaFoldDB" id="A0A537IVA3"/>
<dbReference type="InterPro" id="IPR029063">
    <property type="entry name" value="SAM-dependent_MTases_sf"/>
</dbReference>
<evidence type="ECO:0000256" key="7">
    <source>
        <dbReference type="SAM" id="MobiDB-lite"/>
    </source>
</evidence>